<evidence type="ECO:0000313" key="1">
    <source>
        <dbReference type="EMBL" id="KAJ4936294.1"/>
    </source>
</evidence>
<dbReference type="AlphaFoldDB" id="A0AAD6FJT8"/>
<sequence length="82" mass="8788">MSLLCVRVRGGGGRGKAPAAAAPLLPLCRAAVVVREYSYWAGDARPFFLSVFPEAMRHLLLPDSLKAPDADTVASPMNKHLL</sequence>
<reference evidence="1" key="1">
    <citation type="submission" date="2022-11" db="EMBL/GenBank/DDBJ databases">
        <title>Chromosome-level genome of Pogonophryne albipinna.</title>
        <authorList>
            <person name="Jo E."/>
        </authorList>
    </citation>
    <scope>NUCLEOTIDE SEQUENCE</scope>
    <source>
        <strain evidence="1">SGF0006</strain>
        <tissue evidence="1">Muscle</tissue>
    </source>
</reference>
<proteinExistence type="predicted"/>
<organism evidence="1 2">
    <name type="scientific">Pogonophryne albipinna</name>
    <dbReference type="NCBI Taxonomy" id="1090488"/>
    <lineage>
        <taxon>Eukaryota</taxon>
        <taxon>Metazoa</taxon>
        <taxon>Chordata</taxon>
        <taxon>Craniata</taxon>
        <taxon>Vertebrata</taxon>
        <taxon>Euteleostomi</taxon>
        <taxon>Actinopterygii</taxon>
        <taxon>Neopterygii</taxon>
        <taxon>Teleostei</taxon>
        <taxon>Neoteleostei</taxon>
        <taxon>Acanthomorphata</taxon>
        <taxon>Eupercaria</taxon>
        <taxon>Perciformes</taxon>
        <taxon>Notothenioidei</taxon>
        <taxon>Pogonophryne</taxon>
    </lineage>
</organism>
<evidence type="ECO:0000313" key="2">
    <source>
        <dbReference type="Proteomes" id="UP001219934"/>
    </source>
</evidence>
<name>A0AAD6FJT8_9TELE</name>
<dbReference type="Proteomes" id="UP001219934">
    <property type="component" value="Unassembled WGS sequence"/>
</dbReference>
<dbReference type="EMBL" id="JAPTMU010000010">
    <property type="protein sequence ID" value="KAJ4936294.1"/>
    <property type="molecule type" value="Genomic_DNA"/>
</dbReference>
<protein>
    <submittedName>
        <fullName evidence="1">Uncharacterized protein</fullName>
    </submittedName>
</protein>
<keyword evidence="2" id="KW-1185">Reference proteome</keyword>
<comment type="caution">
    <text evidence="1">The sequence shown here is derived from an EMBL/GenBank/DDBJ whole genome shotgun (WGS) entry which is preliminary data.</text>
</comment>
<gene>
    <name evidence="1" type="ORF">JOQ06_000893</name>
</gene>
<accession>A0AAD6FJT8</accession>